<dbReference type="EMBL" id="JAUCMV010000001">
    <property type="protein sequence ID" value="KAK0424026.1"/>
    <property type="molecule type" value="Genomic_DNA"/>
</dbReference>
<organism evidence="1 2">
    <name type="scientific">Steinernema hermaphroditum</name>
    <dbReference type="NCBI Taxonomy" id="289476"/>
    <lineage>
        <taxon>Eukaryota</taxon>
        <taxon>Metazoa</taxon>
        <taxon>Ecdysozoa</taxon>
        <taxon>Nematoda</taxon>
        <taxon>Chromadorea</taxon>
        <taxon>Rhabditida</taxon>
        <taxon>Tylenchina</taxon>
        <taxon>Panagrolaimomorpha</taxon>
        <taxon>Strongyloidoidea</taxon>
        <taxon>Steinernematidae</taxon>
        <taxon>Steinernema</taxon>
    </lineage>
</organism>
<dbReference type="AlphaFoldDB" id="A0AA39IGN6"/>
<accession>A0AA39IGN6</accession>
<evidence type="ECO:0000313" key="2">
    <source>
        <dbReference type="Proteomes" id="UP001175271"/>
    </source>
</evidence>
<keyword evidence="2" id="KW-1185">Reference proteome</keyword>
<protein>
    <submittedName>
        <fullName evidence="1">Uncharacterized protein</fullName>
    </submittedName>
</protein>
<dbReference type="Proteomes" id="UP001175271">
    <property type="component" value="Unassembled WGS sequence"/>
</dbReference>
<evidence type="ECO:0000313" key="1">
    <source>
        <dbReference type="EMBL" id="KAK0424026.1"/>
    </source>
</evidence>
<gene>
    <name evidence="1" type="ORF">QR680_008464</name>
</gene>
<comment type="caution">
    <text evidence="1">The sequence shown here is derived from an EMBL/GenBank/DDBJ whole genome shotgun (WGS) entry which is preliminary data.</text>
</comment>
<sequence>MTVAEDYCTLISRNDTYVNPRFQQVGLCANKCMMDAIKGFVESRRDHRFDEFLCHYVENLSRRAFVLCHRKCGLCALRSLERPEFGVIPVQYADVCLLNDSLEKQRAFAGQRG</sequence>
<name>A0AA39IGN6_9BILA</name>
<reference evidence="1" key="1">
    <citation type="submission" date="2023-06" db="EMBL/GenBank/DDBJ databases">
        <title>Genomic analysis of the entomopathogenic nematode Steinernema hermaphroditum.</title>
        <authorList>
            <person name="Schwarz E.M."/>
            <person name="Heppert J.K."/>
            <person name="Baniya A."/>
            <person name="Schwartz H.T."/>
            <person name="Tan C.-H."/>
            <person name="Antoshechkin I."/>
            <person name="Sternberg P.W."/>
            <person name="Goodrich-Blair H."/>
            <person name="Dillman A.R."/>
        </authorList>
    </citation>
    <scope>NUCLEOTIDE SEQUENCE</scope>
    <source>
        <strain evidence="1">PS9179</strain>
        <tissue evidence="1">Whole animal</tissue>
    </source>
</reference>
<proteinExistence type="predicted"/>